<dbReference type="EC" id="5.3.1.24" evidence="3 9"/>
<evidence type="ECO:0000256" key="1">
    <source>
        <dbReference type="ARBA" id="ARBA00001164"/>
    </source>
</evidence>
<dbReference type="InterPro" id="IPR011060">
    <property type="entry name" value="RibuloseP-bd_barrel"/>
</dbReference>
<evidence type="ECO:0000256" key="4">
    <source>
        <dbReference type="ARBA" id="ARBA00022272"/>
    </source>
</evidence>
<dbReference type="Gene3D" id="3.20.20.70">
    <property type="entry name" value="Aldolase class I"/>
    <property type="match status" value="1"/>
</dbReference>
<dbReference type="PANTHER" id="PTHR42894:SF1">
    <property type="entry name" value="N-(5'-PHOSPHORIBOSYL)ANTHRANILATE ISOMERASE"/>
    <property type="match status" value="1"/>
</dbReference>
<keyword evidence="12" id="KW-1185">Reference proteome</keyword>
<organism evidence="11 12">
    <name type="scientific">Paenibacillus donghaensis</name>
    <dbReference type="NCBI Taxonomy" id="414771"/>
    <lineage>
        <taxon>Bacteria</taxon>
        <taxon>Bacillati</taxon>
        <taxon>Bacillota</taxon>
        <taxon>Bacilli</taxon>
        <taxon>Bacillales</taxon>
        <taxon>Paenibacillaceae</taxon>
        <taxon>Paenibacillus</taxon>
    </lineage>
</organism>
<feature type="domain" description="N-(5'phosphoribosyl) anthranilate isomerase (PRAI)" evidence="10">
    <location>
        <begin position="6"/>
        <end position="221"/>
    </location>
</feature>
<dbReference type="GO" id="GO:0004640">
    <property type="term" value="F:phosphoribosylanthranilate isomerase activity"/>
    <property type="evidence" value="ECO:0007669"/>
    <property type="project" value="UniProtKB-UniRule"/>
</dbReference>
<dbReference type="Proteomes" id="UP000249890">
    <property type="component" value="Chromosome"/>
</dbReference>
<comment type="pathway">
    <text evidence="2 9">Amino-acid biosynthesis; L-tryptophan biosynthesis; L-tryptophan from chorismate: step 3/5.</text>
</comment>
<evidence type="ECO:0000256" key="5">
    <source>
        <dbReference type="ARBA" id="ARBA00022605"/>
    </source>
</evidence>
<accession>A0A2Z2K8J4</accession>
<keyword evidence="6 9" id="KW-0822">Tryptophan biosynthesis</keyword>
<name>A0A2Z2K8J4_9BACL</name>
<gene>
    <name evidence="9" type="primary">trpF</name>
    <name evidence="11" type="ORF">B9T62_20160</name>
</gene>
<keyword evidence="5 9" id="KW-0028">Amino-acid biosynthesis</keyword>
<dbReference type="SUPFAM" id="SSF51366">
    <property type="entry name" value="Ribulose-phoshate binding barrel"/>
    <property type="match status" value="1"/>
</dbReference>
<dbReference type="InterPro" id="IPR013785">
    <property type="entry name" value="Aldolase_TIM"/>
</dbReference>
<evidence type="ECO:0000313" key="12">
    <source>
        <dbReference type="Proteomes" id="UP000249890"/>
    </source>
</evidence>
<proteinExistence type="inferred from homology"/>
<evidence type="ECO:0000256" key="2">
    <source>
        <dbReference type="ARBA" id="ARBA00004664"/>
    </source>
</evidence>
<comment type="catalytic activity">
    <reaction evidence="1 9">
        <text>N-(5-phospho-beta-D-ribosyl)anthranilate = 1-(2-carboxyphenylamino)-1-deoxy-D-ribulose 5-phosphate</text>
        <dbReference type="Rhea" id="RHEA:21540"/>
        <dbReference type="ChEBI" id="CHEBI:18277"/>
        <dbReference type="ChEBI" id="CHEBI:58613"/>
        <dbReference type="EC" id="5.3.1.24"/>
    </reaction>
</comment>
<evidence type="ECO:0000256" key="7">
    <source>
        <dbReference type="ARBA" id="ARBA00023141"/>
    </source>
</evidence>
<dbReference type="Pfam" id="PF00697">
    <property type="entry name" value="PRAI"/>
    <property type="match status" value="1"/>
</dbReference>
<evidence type="ECO:0000256" key="9">
    <source>
        <dbReference type="HAMAP-Rule" id="MF_00135"/>
    </source>
</evidence>
<comment type="similarity">
    <text evidence="9">Belongs to the TrpF family.</text>
</comment>
<dbReference type="PANTHER" id="PTHR42894">
    <property type="entry name" value="N-(5'-PHOSPHORIBOSYL)ANTHRANILATE ISOMERASE"/>
    <property type="match status" value="1"/>
</dbReference>
<dbReference type="InterPro" id="IPR044643">
    <property type="entry name" value="TrpF_fam"/>
</dbReference>
<evidence type="ECO:0000313" key="11">
    <source>
        <dbReference type="EMBL" id="ASA22916.1"/>
    </source>
</evidence>
<reference evidence="11 12" key="1">
    <citation type="submission" date="2017-06" db="EMBL/GenBank/DDBJ databases">
        <title>Complete genome sequence of Paenibacillus donghaensis KCTC 13049T isolated from East Sea sediment, South Korea.</title>
        <authorList>
            <person name="Jung B.K."/>
            <person name="Hong S.-J."/>
            <person name="Shin J.-H."/>
        </authorList>
    </citation>
    <scope>NUCLEOTIDE SEQUENCE [LARGE SCALE GENOMIC DNA]</scope>
    <source>
        <strain evidence="11 12">KCTC 13049</strain>
    </source>
</reference>
<evidence type="ECO:0000259" key="10">
    <source>
        <dbReference type="Pfam" id="PF00697"/>
    </source>
</evidence>
<sequence>MSEVKLKICGLQDVEVLKSMIHLPLDYIGLVFAKSRRQVTAERAAELVAQLPGWQAGRPPQAAGVFVNPQLPWLKELLAVVPLDVIQLHGAESPDFCREIKQAFPQAEVWKALSVTEGSGDDPAEGSRQLARYAGTVDAVLLDTYDAQQSGGSGRAFAWDKIPYLQETAASYGLPLFIAGGLNPINIGQLLDHYAPYGVDVSSGVESDGVKDLLKMTAFVERVKQS</sequence>
<dbReference type="RefSeq" id="WP_087916914.1">
    <property type="nucleotide sequence ID" value="NZ_CP021780.1"/>
</dbReference>
<evidence type="ECO:0000256" key="3">
    <source>
        <dbReference type="ARBA" id="ARBA00012572"/>
    </source>
</evidence>
<protein>
    <recommendedName>
        <fullName evidence="4 9">N-(5'-phosphoribosyl)anthranilate isomerase</fullName>
        <shortName evidence="9">PRAI</shortName>
        <ecNumber evidence="3 9">5.3.1.24</ecNumber>
    </recommendedName>
</protein>
<dbReference type="OrthoDB" id="9786954at2"/>
<evidence type="ECO:0000256" key="6">
    <source>
        <dbReference type="ARBA" id="ARBA00022822"/>
    </source>
</evidence>
<dbReference type="HAMAP" id="MF_00135">
    <property type="entry name" value="PRAI"/>
    <property type="match status" value="1"/>
</dbReference>
<dbReference type="EMBL" id="CP021780">
    <property type="protein sequence ID" value="ASA22916.1"/>
    <property type="molecule type" value="Genomic_DNA"/>
</dbReference>
<dbReference type="AlphaFoldDB" id="A0A2Z2K8J4"/>
<keyword evidence="7 9" id="KW-0057">Aromatic amino acid biosynthesis</keyword>
<dbReference type="CDD" id="cd00405">
    <property type="entry name" value="PRAI"/>
    <property type="match status" value="1"/>
</dbReference>
<dbReference type="InterPro" id="IPR001240">
    <property type="entry name" value="PRAI_dom"/>
</dbReference>
<keyword evidence="8 9" id="KW-0413">Isomerase</keyword>
<evidence type="ECO:0000256" key="8">
    <source>
        <dbReference type="ARBA" id="ARBA00023235"/>
    </source>
</evidence>
<dbReference type="KEGG" id="pdh:B9T62_20160"/>
<dbReference type="GO" id="GO:0000162">
    <property type="term" value="P:L-tryptophan biosynthetic process"/>
    <property type="evidence" value="ECO:0007669"/>
    <property type="project" value="UniProtKB-UniRule"/>
</dbReference>
<dbReference type="UniPathway" id="UPA00035">
    <property type="reaction ID" value="UER00042"/>
</dbReference>